<dbReference type="PANTHER" id="PTHR22799">
    <property type="entry name" value="TETRANECTIN-RELATED"/>
    <property type="match status" value="1"/>
</dbReference>
<dbReference type="Proteomes" id="UP001634394">
    <property type="component" value="Unassembled WGS sequence"/>
</dbReference>
<dbReference type="CDD" id="cd00037">
    <property type="entry name" value="CLECT"/>
    <property type="match status" value="1"/>
</dbReference>
<dbReference type="PROSITE" id="PS00615">
    <property type="entry name" value="C_TYPE_LECTIN_1"/>
    <property type="match status" value="1"/>
</dbReference>
<dbReference type="Gene3D" id="3.10.100.10">
    <property type="entry name" value="Mannose-Binding Protein A, subunit A"/>
    <property type="match status" value="1"/>
</dbReference>
<dbReference type="InterPro" id="IPR001304">
    <property type="entry name" value="C-type_lectin-like"/>
</dbReference>
<protein>
    <recommendedName>
        <fullName evidence="3">C-type lectin domain-containing protein</fullName>
    </recommendedName>
</protein>
<dbReference type="InterPro" id="IPR051663">
    <property type="entry name" value="CLec_Tetranectin-domain"/>
</dbReference>
<accession>A0ABD3VN61</accession>
<dbReference type="PROSITE" id="PS50041">
    <property type="entry name" value="C_TYPE_LECTIN_2"/>
    <property type="match status" value="1"/>
</dbReference>
<keyword evidence="5" id="KW-1185">Reference proteome</keyword>
<dbReference type="PANTHER" id="PTHR22799:SF6">
    <property type="entry name" value="C-TYPE LECTIN DOMAIN FAMILY 4 MEMBER M-LIKE"/>
    <property type="match status" value="1"/>
</dbReference>
<dbReference type="InterPro" id="IPR018378">
    <property type="entry name" value="C-type_lectin_CS"/>
</dbReference>
<keyword evidence="2" id="KW-1015">Disulfide bond</keyword>
<dbReference type="EMBL" id="JBJQND010000010">
    <property type="protein sequence ID" value="KAL3863044.1"/>
    <property type="molecule type" value="Genomic_DNA"/>
</dbReference>
<dbReference type="GO" id="GO:0030246">
    <property type="term" value="F:carbohydrate binding"/>
    <property type="evidence" value="ECO:0007669"/>
    <property type="project" value="UniProtKB-KW"/>
</dbReference>
<evidence type="ECO:0000313" key="5">
    <source>
        <dbReference type="Proteomes" id="UP001634394"/>
    </source>
</evidence>
<evidence type="ECO:0000259" key="3">
    <source>
        <dbReference type="PROSITE" id="PS50041"/>
    </source>
</evidence>
<dbReference type="Pfam" id="PF00059">
    <property type="entry name" value="Lectin_C"/>
    <property type="match status" value="1"/>
</dbReference>
<dbReference type="AlphaFoldDB" id="A0ABD3VN61"/>
<evidence type="ECO:0000256" key="2">
    <source>
        <dbReference type="ARBA" id="ARBA00023157"/>
    </source>
</evidence>
<feature type="domain" description="C-type lectin" evidence="3">
    <location>
        <begin position="38"/>
        <end position="104"/>
    </location>
</feature>
<gene>
    <name evidence="4" type="ORF">ACJMK2_004826</name>
</gene>
<organism evidence="4 5">
    <name type="scientific">Sinanodonta woodiana</name>
    <name type="common">Chinese pond mussel</name>
    <name type="synonym">Anodonta woodiana</name>
    <dbReference type="NCBI Taxonomy" id="1069815"/>
    <lineage>
        <taxon>Eukaryota</taxon>
        <taxon>Metazoa</taxon>
        <taxon>Spiralia</taxon>
        <taxon>Lophotrochozoa</taxon>
        <taxon>Mollusca</taxon>
        <taxon>Bivalvia</taxon>
        <taxon>Autobranchia</taxon>
        <taxon>Heteroconchia</taxon>
        <taxon>Palaeoheterodonta</taxon>
        <taxon>Unionida</taxon>
        <taxon>Unionoidea</taxon>
        <taxon>Unionidae</taxon>
        <taxon>Unioninae</taxon>
        <taxon>Sinanodonta</taxon>
    </lineage>
</organism>
<keyword evidence="1" id="KW-0430">Lectin</keyword>
<evidence type="ECO:0000313" key="4">
    <source>
        <dbReference type="EMBL" id="KAL3863044.1"/>
    </source>
</evidence>
<evidence type="ECO:0000256" key="1">
    <source>
        <dbReference type="ARBA" id="ARBA00022734"/>
    </source>
</evidence>
<name>A0ABD3VN61_SINWO</name>
<dbReference type="InterPro" id="IPR016186">
    <property type="entry name" value="C-type_lectin-like/link_sf"/>
</dbReference>
<sequence>MHWNDTDPHDVNYIAIATGWGSTGQWSFNQGTYMPGKFWIAGSDLAVEGEWLWLPDLRHISYVNWAPGEPDNSQGYQHCAVLDLNSGMKWRDDNCEENRNFICQTPLGAS</sequence>
<dbReference type="SUPFAM" id="SSF56436">
    <property type="entry name" value="C-type lectin-like"/>
    <property type="match status" value="1"/>
</dbReference>
<reference evidence="4 5" key="1">
    <citation type="submission" date="2024-11" db="EMBL/GenBank/DDBJ databases">
        <title>Chromosome-level genome assembly of the freshwater bivalve Anodonta woodiana.</title>
        <authorList>
            <person name="Chen X."/>
        </authorList>
    </citation>
    <scope>NUCLEOTIDE SEQUENCE [LARGE SCALE GENOMIC DNA]</scope>
    <source>
        <strain evidence="4">MN2024</strain>
        <tissue evidence="4">Gills</tissue>
    </source>
</reference>
<comment type="caution">
    <text evidence="4">The sequence shown here is derived from an EMBL/GenBank/DDBJ whole genome shotgun (WGS) entry which is preliminary data.</text>
</comment>
<proteinExistence type="predicted"/>
<dbReference type="InterPro" id="IPR016187">
    <property type="entry name" value="CTDL_fold"/>
</dbReference>